<dbReference type="InterPro" id="IPR032675">
    <property type="entry name" value="LRR_dom_sf"/>
</dbReference>
<accession>A0A8B6FPW8</accession>
<dbReference type="GO" id="GO:0045087">
    <property type="term" value="P:innate immune response"/>
    <property type="evidence" value="ECO:0007669"/>
    <property type="project" value="UniProtKB-KW"/>
</dbReference>
<dbReference type="InterPro" id="IPR003591">
    <property type="entry name" value="Leu-rich_rpt_typical-subtyp"/>
</dbReference>
<dbReference type="Pfam" id="PF13855">
    <property type="entry name" value="LRR_8"/>
    <property type="match status" value="2"/>
</dbReference>
<evidence type="ECO:0000256" key="6">
    <source>
        <dbReference type="ARBA" id="ARBA00022729"/>
    </source>
</evidence>
<protein>
    <submittedName>
        <fullName evidence="17">Toll-like receptor 13</fullName>
    </submittedName>
</protein>
<organism evidence="17 18">
    <name type="scientific">Mytilus galloprovincialis</name>
    <name type="common">Mediterranean mussel</name>
    <dbReference type="NCBI Taxonomy" id="29158"/>
    <lineage>
        <taxon>Eukaryota</taxon>
        <taxon>Metazoa</taxon>
        <taxon>Spiralia</taxon>
        <taxon>Lophotrochozoa</taxon>
        <taxon>Mollusca</taxon>
        <taxon>Bivalvia</taxon>
        <taxon>Autobranchia</taxon>
        <taxon>Pteriomorphia</taxon>
        <taxon>Mytilida</taxon>
        <taxon>Mytiloidea</taxon>
        <taxon>Mytilidae</taxon>
        <taxon>Mytilinae</taxon>
        <taxon>Mytilus</taxon>
    </lineage>
</organism>
<evidence type="ECO:0000256" key="1">
    <source>
        <dbReference type="ARBA" id="ARBA00004479"/>
    </source>
</evidence>
<keyword evidence="10 13" id="KW-0472">Membrane</keyword>
<dbReference type="PANTHER" id="PTHR24365">
    <property type="entry name" value="TOLL-LIKE RECEPTOR"/>
    <property type="match status" value="1"/>
</dbReference>
<dbReference type="SUPFAM" id="SSF52058">
    <property type="entry name" value="L domain-like"/>
    <property type="match status" value="1"/>
</dbReference>
<keyword evidence="7" id="KW-0677">Repeat</keyword>
<dbReference type="InterPro" id="IPR000157">
    <property type="entry name" value="TIR_dom"/>
</dbReference>
<evidence type="ECO:0000256" key="14">
    <source>
        <dbReference type="SAM" id="SignalP"/>
    </source>
</evidence>
<evidence type="ECO:0000259" key="15">
    <source>
        <dbReference type="PROSITE" id="PS50104"/>
    </source>
</evidence>
<dbReference type="PROSITE" id="PS51450">
    <property type="entry name" value="LRR"/>
    <property type="match status" value="2"/>
</dbReference>
<feature type="chain" id="PRO_5035624868" evidence="14">
    <location>
        <begin position="24"/>
        <end position="699"/>
    </location>
</feature>
<dbReference type="Proteomes" id="UP000596742">
    <property type="component" value="Unassembled WGS sequence"/>
</dbReference>
<evidence type="ECO:0000256" key="7">
    <source>
        <dbReference type="ARBA" id="ARBA00022737"/>
    </source>
</evidence>
<dbReference type="SMART" id="SM00255">
    <property type="entry name" value="TIR"/>
    <property type="match status" value="1"/>
</dbReference>
<dbReference type="SMART" id="SM00369">
    <property type="entry name" value="LRR_TYP"/>
    <property type="match status" value="6"/>
</dbReference>
<evidence type="ECO:0000313" key="17">
    <source>
        <dbReference type="EMBL" id="VDI52845.1"/>
    </source>
</evidence>
<keyword evidence="12" id="KW-0325">Glycoprotein</keyword>
<dbReference type="AlphaFoldDB" id="A0A8B6FPW8"/>
<evidence type="ECO:0000256" key="2">
    <source>
        <dbReference type="ARBA" id="ARBA00009634"/>
    </source>
</evidence>
<keyword evidence="5 13" id="KW-0812">Transmembrane</keyword>
<dbReference type="Gene3D" id="3.80.10.10">
    <property type="entry name" value="Ribonuclease Inhibitor"/>
    <property type="match status" value="2"/>
</dbReference>
<keyword evidence="11 17" id="KW-0675">Receptor</keyword>
<dbReference type="OrthoDB" id="1526598at2759"/>
<keyword evidence="18" id="KW-1185">Reference proteome</keyword>
<comment type="similarity">
    <text evidence="2">Belongs to the Toll-like receptor family.</text>
</comment>
<comment type="subcellular location">
    <subcellularLocation>
        <location evidence="1">Membrane</location>
        <topology evidence="1">Single-pass type I membrane protein</topology>
    </subcellularLocation>
</comment>
<gene>
    <name evidence="17" type="ORF">MGAL_10B024193</name>
    <name evidence="16" type="ORF">MGAL_10B074500</name>
</gene>
<dbReference type="PANTHER" id="PTHR24365:SF530">
    <property type="entry name" value="MSTPROX-RELATED"/>
    <property type="match status" value="1"/>
</dbReference>
<dbReference type="PROSITE" id="PS50104">
    <property type="entry name" value="TIR"/>
    <property type="match status" value="1"/>
</dbReference>
<dbReference type="EMBL" id="UYJE01000174">
    <property type="protein sequence ID" value="VDH90797.1"/>
    <property type="molecule type" value="Genomic_DNA"/>
</dbReference>
<dbReference type="SUPFAM" id="SSF52200">
    <property type="entry name" value="Toll/Interleukin receptor TIR domain"/>
    <property type="match status" value="1"/>
</dbReference>
<evidence type="ECO:0000256" key="8">
    <source>
        <dbReference type="ARBA" id="ARBA00022859"/>
    </source>
</evidence>
<comment type="caution">
    <text evidence="17">The sequence shown here is derived from an EMBL/GenBank/DDBJ whole genome shotgun (WGS) entry which is preliminary data.</text>
</comment>
<proteinExistence type="inferred from homology"/>
<evidence type="ECO:0000256" key="5">
    <source>
        <dbReference type="ARBA" id="ARBA00022692"/>
    </source>
</evidence>
<evidence type="ECO:0000256" key="3">
    <source>
        <dbReference type="ARBA" id="ARBA00022588"/>
    </source>
</evidence>
<feature type="domain" description="TIR" evidence="15">
    <location>
        <begin position="556"/>
        <end position="697"/>
    </location>
</feature>
<evidence type="ECO:0000256" key="9">
    <source>
        <dbReference type="ARBA" id="ARBA00022989"/>
    </source>
</evidence>
<keyword evidence="3" id="KW-0399">Innate immunity</keyword>
<evidence type="ECO:0000313" key="18">
    <source>
        <dbReference type="Proteomes" id="UP000596742"/>
    </source>
</evidence>
<name>A0A8B6FPW8_MYTGA</name>
<dbReference type="GO" id="GO:0038023">
    <property type="term" value="F:signaling receptor activity"/>
    <property type="evidence" value="ECO:0007669"/>
    <property type="project" value="TreeGrafter"/>
</dbReference>
<dbReference type="EMBL" id="UYJE01007224">
    <property type="protein sequence ID" value="VDI52845.1"/>
    <property type="molecule type" value="Genomic_DNA"/>
</dbReference>
<evidence type="ECO:0000313" key="16">
    <source>
        <dbReference type="EMBL" id="VDH90797.1"/>
    </source>
</evidence>
<dbReference type="Pfam" id="PF01582">
    <property type="entry name" value="TIR"/>
    <property type="match status" value="1"/>
</dbReference>
<evidence type="ECO:0000256" key="11">
    <source>
        <dbReference type="ARBA" id="ARBA00023170"/>
    </source>
</evidence>
<dbReference type="Gene3D" id="3.40.50.10140">
    <property type="entry name" value="Toll/interleukin-1 receptor homology (TIR) domain"/>
    <property type="match status" value="1"/>
</dbReference>
<keyword evidence="6 14" id="KW-0732">Signal</keyword>
<evidence type="ECO:0000256" key="4">
    <source>
        <dbReference type="ARBA" id="ARBA00022614"/>
    </source>
</evidence>
<keyword evidence="4" id="KW-0433">Leucine-rich repeat</keyword>
<dbReference type="FunFam" id="3.40.50.10140:FF:000001">
    <property type="entry name" value="Toll-like receptor 2"/>
    <property type="match status" value="1"/>
</dbReference>
<keyword evidence="9 13" id="KW-1133">Transmembrane helix</keyword>
<sequence length="699" mass="81479">MVNILFFCILLTITILFVKNTTSIHCVFDRRCLCYIKADLQYVNCSYTNLTSVPSLPSTVNVLNLKYNRIILLSNGSFKNLKHLLELDLSWNKLKRLELGSFTGLSNLQKLKLEHNNLSLKWKSFPLGVFGPLKSLRHLNAKYNDRDGFLACTNVITNLKQLEKLEIDVDESPDCPNIDKGFSNLTNLKSFRTGYCDFTYLSSYTFENMKYLQFIDISRCSISEVHDGSFQDQKQLKVLNISHINFDIYDISTIVENFRSTPIQKLIMTRTLRDTVSLAWDDFFNCLKQSGIKELQMGGNSFVYVIVKYPLPPTLEIFDLSYNNLNKFQFEMPNLMQLKLQNNGLGKFLASNRYSKQSSKRLEYVDLSFNVIHKLHFTIFHDHPKLKTINLSYNILTDISFDFSTLRSLEMLNLSHNKILAFSEESRNAISNIAKSSSLKIDLSKNNLQCGCNTFPFIQWMLENRYIFIGIDTYRCNWMNNSVITIFPLRPIVLQLEKECTSYTVLIACITSGIALSCVVLVGGLAYRYRWRLRYVYHMTRSKYKRYRPILDEGHYTYDAFISYSDEEQEFLLKDIIPNLEQKEILKLCIHQRDFLPGEDITQNITNAIHESKKTVCIITRSFLDSYYCMFEFNMARMESIYSRGGQNILFLVFLEQIRPSELPLVMLELVQKQSYIEYPNDEQGNVVFWDKIKETLIT</sequence>
<dbReference type="InterPro" id="IPR001611">
    <property type="entry name" value="Leu-rich_rpt"/>
</dbReference>
<evidence type="ECO:0000256" key="13">
    <source>
        <dbReference type="SAM" id="Phobius"/>
    </source>
</evidence>
<evidence type="ECO:0000256" key="12">
    <source>
        <dbReference type="ARBA" id="ARBA00023180"/>
    </source>
</evidence>
<dbReference type="GO" id="GO:0007165">
    <property type="term" value="P:signal transduction"/>
    <property type="evidence" value="ECO:0007669"/>
    <property type="project" value="InterPro"/>
</dbReference>
<dbReference type="GO" id="GO:0005886">
    <property type="term" value="C:plasma membrane"/>
    <property type="evidence" value="ECO:0007669"/>
    <property type="project" value="TreeGrafter"/>
</dbReference>
<dbReference type="InterPro" id="IPR035897">
    <property type="entry name" value="Toll_tir_struct_dom_sf"/>
</dbReference>
<feature type="transmembrane region" description="Helical" evidence="13">
    <location>
        <begin position="503"/>
        <end position="527"/>
    </location>
</feature>
<feature type="signal peptide" evidence="14">
    <location>
        <begin position="1"/>
        <end position="23"/>
    </location>
</feature>
<dbReference type="PRINTS" id="PR00019">
    <property type="entry name" value="LEURICHRPT"/>
</dbReference>
<keyword evidence="8" id="KW-0391">Immunity</keyword>
<reference evidence="17" key="1">
    <citation type="submission" date="2018-11" db="EMBL/GenBank/DDBJ databases">
        <authorList>
            <person name="Alioto T."/>
            <person name="Alioto T."/>
        </authorList>
    </citation>
    <scope>NUCLEOTIDE SEQUENCE</scope>
</reference>
<evidence type="ECO:0000256" key="10">
    <source>
        <dbReference type="ARBA" id="ARBA00023136"/>
    </source>
</evidence>